<dbReference type="RefSeq" id="WP_290140028.1">
    <property type="nucleotide sequence ID" value="NZ_CP101620.1"/>
</dbReference>
<evidence type="ECO:0000313" key="2">
    <source>
        <dbReference type="EMBL" id="UTY39133.1"/>
    </source>
</evidence>
<evidence type="ECO:0000256" key="1">
    <source>
        <dbReference type="SAM" id="Phobius"/>
    </source>
</evidence>
<feature type="transmembrane region" description="Helical" evidence="1">
    <location>
        <begin position="80"/>
        <end position="99"/>
    </location>
</feature>
<feature type="transmembrane region" description="Helical" evidence="1">
    <location>
        <begin position="12"/>
        <end position="35"/>
    </location>
</feature>
<keyword evidence="1" id="KW-1133">Transmembrane helix</keyword>
<sequence>MATQKDKITLYMFRNAFSTLVIAFVSFMISLISYYECSFVEAVQRLFLVNIYTTLYFLLLWLLDYMIFEISKIIYDTYESILTYKLCLILCIIAVIIYCVPMMDLFQWNFIFLCLFIALRQVKQLWIHKKRP</sequence>
<keyword evidence="3" id="KW-1185">Reference proteome</keyword>
<gene>
    <name evidence="2" type="ORF">NMU03_16440</name>
</gene>
<dbReference type="EMBL" id="CP101620">
    <property type="protein sequence ID" value="UTY39133.1"/>
    <property type="molecule type" value="Genomic_DNA"/>
</dbReference>
<name>A0ABY5I507_9FIRM</name>
<protein>
    <submittedName>
        <fullName evidence="2">Uncharacterized protein</fullName>
    </submittedName>
</protein>
<organism evidence="2 3">
    <name type="scientific">Allocoprobacillus halotolerans</name>
    <dbReference type="NCBI Taxonomy" id="2944914"/>
    <lineage>
        <taxon>Bacteria</taxon>
        <taxon>Bacillati</taxon>
        <taxon>Bacillota</taxon>
        <taxon>Erysipelotrichia</taxon>
        <taxon>Erysipelotrichales</taxon>
        <taxon>Erysipelotrichaceae</taxon>
        <taxon>Allocoprobacillus</taxon>
    </lineage>
</organism>
<reference evidence="2" key="1">
    <citation type="submission" date="2022-07" db="EMBL/GenBank/DDBJ databases">
        <title>Faecal culturing of patients with breast cancer.</title>
        <authorList>
            <person name="Teng N.M.Y."/>
            <person name="Kiu R."/>
            <person name="Evans R."/>
            <person name="Baker D.J."/>
            <person name="Zenner C."/>
            <person name="Robinson S.D."/>
            <person name="Hall L.J."/>
        </authorList>
    </citation>
    <scope>NUCLEOTIDE SEQUENCE</scope>
    <source>
        <strain evidence="2">LH1062</strain>
    </source>
</reference>
<evidence type="ECO:0000313" key="3">
    <source>
        <dbReference type="Proteomes" id="UP001060112"/>
    </source>
</evidence>
<feature type="transmembrane region" description="Helical" evidence="1">
    <location>
        <begin position="105"/>
        <end position="122"/>
    </location>
</feature>
<feature type="transmembrane region" description="Helical" evidence="1">
    <location>
        <begin position="47"/>
        <end position="68"/>
    </location>
</feature>
<dbReference type="Proteomes" id="UP001060112">
    <property type="component" value="Chromosome"/>
</dbReference>
<keyword evidence="1" id="KW-0812">Transmembrane</keyword>
<keyword evidence="1" id="KW-0472">Membrane</keyword>
<accession>A0ABY5I507</accession>
<proteinExistence type="predicted"/>